<dbReference type="InterPro" id="IPR008331">
    <property type="entry name" value="Ferritin_DPS_dom"/>
</dbReference>
<evidence type="ECO:0000256" key="8">
    <source>
        <dbReference type="RuleBase" id="RU361145"/>
    </source>
</evidence>
<keyword evidence="3 8" id="KW-0479">Metal-binding</keyword>
<dbReference type="Gene3D" id="1.20.1260.10">
    <property type="match status" value="1"/>
</dbReference>
<keyword evidence="12" id="KW-1185">Reference proteome</keyword>
<dbReference type="Ensembl" id="ENSBTAT00000147401.1">
    <property type="protein sequence ID" value="ENSBTAP00000105668.1"/>
    <property type="gene ID" value="ENSBTAG00000070724.1"/>
</dbReference>
<dbReference type="PANTHER" id="PTHR11431:SF47">
    <property type="entry name" value="FERRITIN LIGHT CHAIN"/>
    <property type="match status" value="1"/>
</dbReference>
<dbReference type="PROSITE" id="PS50905">
    <property type="entry name" value="FERRITIN_LIKE"/>
    <property type="match status" value="1"/>
</dbReference>
<evidence type="ECO:0000313" key="12">
    <source>
        <dbReference type="Proteomes" id="UP000009136"/>
    </source>
</evidence>
<protein>
    <recommendedName>
        <fullName evidence="8">Ferritin</fullName>
    </recommendedName>
</protein>
<dbReference type="PANTHER" id="PTHR11431">
    <property type="entry name" value="FERRITIN"/>
    <property type="match status" value="1"/>
</dbReference>
<evidence type="ECO:0000256" key="2">
    <source>
        <dbReference type="ARBA" id="ARBA00022434"/>
    </source>
</evidence>
<evidence type="ECO:0000256" key="9">
    <source>
        <dbReference type="SAM" id="MobiDB-lite"/>
    </source>
</evidence>
<evidence type="ECO:0000256" key="6">
    <source>
        <dbReference type="ARBA" id="ARBA00045578"/>
    </source>
</evidence>
<comment type="function">
    <text evidence="6">Stores iron in a soluble, non-toxic, readily available form. Important for iron homeostasis. Iron is taken up in the ferrous form and deposited as ferric hydroxides after oxidation. Also plays a role in delivery of iron to cells. Mediates iron uptake in capsule cells of the developing kidney. Delivery to lysosomes by the cargo receptor NCOA4 for autophagic degradation and release or iron.</text>
</comment>
<dbReference type="InterPro" id="IPR009078">
    <property type="entry name" value="Ferritin-like_SF"/>
</dbReference>
<name>A0ABI0NQL6_BOVIN</name>
<comment type="similarity">
    <text evidence="1 8">Belongs to the ferritin family.</text>
</comment>
<dbReference type="GeneTree" id="ENSGT00940000153096"/>
<reference evidence="11" key="3">
    <citation type="submission" date="2025-09" db="UniProtKB">
        <authorList>
            <consortium name="Ensembl"/>
        </authorList>
    </citation>
    <scope>IDENTIFICATION</scope>
    <source>
        <strain evidence="11">Hereford</strain>
    </source>
</reference>
<evidence type="ECO:0000256" key="7">
    <source>
        <dbReference type="ARBA" id="ARBA00047045"/>
    </source>
</evidence>
<evidence type="ECO:0000256" key="3">
    <source>
        <dbReference type="ARBA" id="ARBA00022723"/>
    </source>
</evidence>
<comment type="subcellular location">
    <subcellularLocation>
        <location evidence="5">Autolysosome</location>
    </subcellularLocation>
</comment>
<dbReference type="SUPFAM" id="SSF47240">
    <property type="entry name" value="Ferritin-like"/>
    <property type="match status" value="1"/>
</dbReference>
<evidence type="ECO:0000313" key="11">
    <source>
        <dbReference type="Ensembl" id="ENSBTAP00000105668.1"/>
    </source>
</evidence>
<dbReference type="InterPro" id="IPR012347">
    <property type="entry name" value="Ferritin-like"/>
</dbReference>
<gene>
    <name evidence="11" type="primary">LOC107132075</name>
</gene>
<proteinExistence type="inferred from homology"/>
<feature type="domain" description="Ferritin-like diiron" evidence="10">
    <location>
        <begin position="64"/>
        <end position="213"/>
    </location>
</feature>
<dbReference type="CDD" id="cd01056">
    <property type="entry name" value="Euk_Ferritin"/>
    <property type="match status" value="1"/>
</dbReference>
<evidence type="ECO:0000259" key="10">
    <source>
        <dbReference type="PROSITE" id="PS50905"/>
    </source>
</evidence>
<dbReference type="InterPro" id="IPR009040">
    <property type="entry name" value="Ferritin-like_diiron"/>
</dbReference>
<dbReference type="InterPro" id="IPR001519">
    <property type="entry name" value="Ferritin"/>
</dbReference>
<evidence type="ECO:0000256" key="5">
    <source>
        <dbReference type="ARBA" id="ARBA00044942"/>
    </source>
</evidence>
<sequence>MEQSACSQPGLASPSSCLPPPSSPTPSSTASGTIFWTYPPLLRPASQQFVEKSCSLLTMSTQIQQSSPEMEAAASRLIKLHLEVSSTYVSLSVYFEGSGMAMNGVGHFFRMLAKEKQEGAQLLLKMRKSWGDGALVQSGQTLSPEKWNASVEAMEYAVALEKSLNQALLDLHALGRASADVQLCEFLERRFLEDEMMLLKKMGDHLANLRKITSPQAGLQAGLAEYLFEKLSFQCD</sequence>
<dbReference type="Proteomes" id="UP000009136">
    <property type="component" value="Chromosome X"/>
</dbReference>
<organism evidence="11 12">
    <name type="scientific">Bos taurus</name>
    <name type="common">Bovine</name>
    <dbReference type="NCBI Taxonomy" id="9913"/>
    <lineage>
        <taxon>Eukaryota</taxon>
        <taxon>Metazoa</taxon>
        <taxon>Chordata</taxon>
        <taxon>Craniata</taxon>
        <taxon>Vertebrata</taxon>
        <taxon>Euteleostomi</taxon>
        <taxon>Mammalia</taxon>
        <taxon>Eutheria</taxon>
        <taxon>Laurasiatheria</taxon>
        <taxon>Artiodactyla</taxon>
        <taxon>Ruminantia</taxon>
        <taxon>Pecora</taxon>
        <taxon>Bovidae</taxon>
        <taxon>Bovinae</taxon>
        <taxon>Bos</taxon>
    </lineage>
</organism>
<keyword evidence="2 8" id="KW-0409">Iron storage</keyword>
<comment type="subunit">
    <text evidence="7">Oligomer of 24 subunits. There are two types of subunits: L (light) chain and H (heavy) chain. The major chain can be light or heavy, depending on the species and tissue type. The functional molecule forms a roughly spherical shell with a diameter of 12 nm and contains a central cavity into which the insoluble mineral iron core is deposited. Interacts with NCOA4.</text>
</comment>
<evidence type="ECO:0000256" key="4">
    <source>
        <dbReference type="ARBA" id="ARBA00023004"/>
    </source>
</evidence>
<dbReference type="Pfam" id="PF00210">
    <property type="entry name" value="Ferritin"/>
    <property type="match status" value="1"/>
</dbReference>
<accession>A0ABI0NQL6</accession>
<reference evidence="11" key="2">
    <citation type="submission" date="2025-08" db="UniProtKB">
        <authorList>
            <consortium name="Ensembl"/>
        </authorList>
    </citation>
    <scope>IDENTIFICATION</scope>
    <source>
        <strain evidence="11">Hereford</strain>
    </source>
</reference>
<feature type="region of interest" description="Disordered" evidence="9">
    <location>
        <begin position="1"/>
        <end position="29"/>
    </location>
</feature>
<evidence type="ECO:0000256" key="1">
    <source>
        <dbReference type="ARBA" id="ARBA00007513"/>
    </source>
</evidence>
<keyword evidence="4 8" id="KW-0408">Iron</keyword>
<reference evidence="11" key="1">
    <citation type="submission" date="2018-03" db="EMBL/GenBank/DDBJ databases">
        <title>ARS-UCD1.2.</title>
        <authorList>
            <person name="Rosen B.D."/>
            <person name="Bickhart D.M."/>
            <person name="Koren S."/>
            <person name="Schnabel R.D."/>
            <person name="Hall R."/>
            <person name="Zimin A."/>
            <person name="Dreischer C."/>
            <person name="Schultheiss S."/>
            <person name="Schroeder S.G."/>
            <person name="Elsik C.G."/>
            <person name="Couldrey C."/>
            <person name="Liu G.E."/>
            <person name="Van Tassell C.P."/>
            <person name="Phillippy A.M."/>
            <person name="Smith T.P.L."/>
            <person name="Medrano J.F."/>
        </authorList>
    </citation>
    <scope>NUCLEOTIDE SEQUENCE [LARGE SCALE GENOMIC DNA]</scope>
    <source>
        <strain evidence="11">Hereford</strain>
    </source>
</reference>